<evidence type="ECO:0000313" key="3">
    <source>
        <dbReference type="Proteomes" id="UP000005268"/>
    </source>
</evidence>
<accession>I3V241</accession>
<dbReference type="EMBL" id="CP003588">
    <property type="protein sequence ID" value="AFK71812.1"/>
    <property type="molecule type" value="Genomic_DNA"/>
</dbReference>
<dbReference type="AlphaFoldDB" id="I3V241"/>
<protein>
    <submittedName>
        <fullName evidence="2">Uncharacterized protein</fullName>
    </submittedName>
</protein>
<dbReference type="HOGENOM" id="CLU_2495509_0_0_6"/>
<name>I3V241_PSEPU</name>
<evidence type="ECO:0000313" key="2">
    <source>
        <dbReference type="EMBL" id="AFK71812.1"/>
    </source>
</evidence>
<feature type="region of interest" description="Disordered" evidence="1">
    <location>
        <begin position="61"/>
        <end position="86"/>
    </location>
</feature>
<sequence length="86" mass="9653">MLGRRLTLVFMLKDRRFARHLNSRSRAQHVQTKRTAAPALAVQTVAGIQRRQLPRHDLKGDLPTSALTGDSHALVPYNDARKNVGE</sequence>
<dbReference type="Proteomes" id="UP000005268">
    <property type="component" value="Chromosome"/>
</dbReference>
<gene>
    <name evidence="2" type="ORF">YSA_09321</name>
</gene>
<proteinExistence type="predicted"/>
<reference evidence="2 3" key="1">
    <citation type="journal article" date="2012" name="J. Bacteriol.">
        <title>Complete Genome Sequence of the Naphthalene-Degrading Pseudomonas putida Strain ND6.</title>
        <authorList>
            <person name="Li S."/>
            <person name="Zhao H."/>
            <person name="Li Y."/>
            <person name="Niu S."/>
            <person name="Cai B."/>
        </authorList>
    </citation>
    <scope>NUCLEOTIDE SEQUENCE [LARGE SCALE GENOMIC DNA]</scope>
    <source>
        <strain evidence="2 3">ND6</strain>
    </source>
</reference>
<organism evidence="2 3">
    <name type="scientific">Pseudomonas putida ND6</name>
    <dbReference type="NCBI Taxonomy" id="231023"/>
    <lineage>
        <taxon>Bacteria</taxon>
        <taxon>Pseudomonadati</taxon>
        <taxon>Pseudomonadota</taxon>
        <taxon>Gammaproteobacteria</taxon>
        <taxon>Pseudomonadales</taxon>
        <taxon>Pseudomonadaceae</taxon>
        <taxon>Pseudomonas</taxon>
    </lineage>
</organism>
<evidence type="ECO:0000256" key="1">
    <source>
        <dbReference type="SAM" id="MobiDB-lite"/>
    </source>
</evidence>
<dbReference type="KEGG" id="ppi:YSA_09321"/>